<proteinExistence type="predicted"/>
<name>A0A0S2CFE4_CAMJU</name>
<dbReference type="GO" id="GO:0005829">
    <property type="term" value="C:cytosol"/>
    <property type="evidence" value="ECO:0007669"/>
    <property type="project" value="TreeGrafter"/>
</dbReference>
<gene>
    <name evidence="1" type="ORF">HS60.11</name>
</gene>
<dbReference type="PANTHER" id="PTHR21197:SF0">
    <property type="entry name" value="UDP-GALACTOPYRANOSE MUTASE"/>
    <property type="match status" value="1"/>
</dbReference>
<dbReference type="InterPro" id="IPR036188">
    <property type="entry name" value="FAD/NAD-bd_sf"/>
</dbReference>
<dbReference type="AlphaFoldDB" id="A0A0S2CFE4"/>
<organism evidence="1">
    <name type="scientific">Campylobacter jejuni subsp. jejuni</name>
    <dbReference type="NCBI Taxonomy" id="32022"/>
    <lineage>
        <taxon>Bacteria</taxon>
        <taxon>Pseudomonadati</taxon>
        <taxon>Campylobacterota</taxon>
        <taxon>Epsilonproteobacteria</taxon>
        <taxon>Campylobacterales</taxon>
        <taxon>Campylobacteraceae</taxon>
        <taxon>Campylobacter</taxon>
    </lineage>
</organism>
<dbReference type="GO" id="GO:0008767">
    <property type="term" value="F:UDP-galactopyranose mutase activity"/>
    <property type="evidence" value="ECO:0007669"/>
    <property type="project" value="TreeGrafter"/>
</dbReference>
<evidence type="ECO:0000313" key="1">
    <source>
        <dbReference type="EMBL" id="ALN43826.1"/>
    </source>
</evidence>
<dbReference type="PANTHER" id="PTHR21197">
    <property type="entry name" value="UDP-GALACTOPYRANOSE MUTASE"/>
    <property type="match status" value="1"/>
</dbReference>
<protein>
    <submittedName>
        <fullName evidence="1">Putative nucleotidyl-sugar pyranose mutase</fullName>
    </submittedName>
</protein>
<accession>A0A0S2CFE4</accession>
<dbReference type="Pfam" id="PF13450">
    <property type="entry name" value="NAD_binding_8"/>
    <property type="match status" value="1"/>
</dbReference>
<dbReference type="EMBL" id="KT893426">
    <property type="protein sequence ID" value="ALN43826.1"/>
    <property type="molecule type" value="Genomic_DNA"/>
</dbReference>
<dbReference type="Gene3D" id="3.50.50.60">
    <property type="entry name" value="FAD/NAD(P)-binding domain"/>
    <property type="match status" value="1"/>
</dbReference>
<dbReference type="GO" id="GO:0050660">
    <property type="term" value="F:flavin adenine dinucleotide binding"/>
    <property type="evidence" value="ECO:0007669"/>
    <property type="project" value="TreeGrafter"/>
</dbReference>
<reference evidence="1" key="1">
    <citation type="journal article" date="2015" name="PLoS ONE">
        <title>Updated Campylobacter jejuni Capsule PCR Multiplex Typing System and Its Application to Clinical Isolates from South and Southeast Asia.</title>
        <authorList>
            <person name="Poly F."/>
            <person name="Serichantalergs O."/>
            <person name="Kuroiwa J."/>
            <person name="Pootong P."/>
            <person name="Mason C."/>
            <person name="Guerry P."/>
            <person name="Parker C.T."/>
        </authorList>
    </citation>
    <scope>NUCLEOTIDE SEQUENCE</scope>
    <source>
        <strain evidence="1">RM3438</strain>
    </source>
</reference>
<sequence>MEKICIIGAGISGMSLARLLKDDFEVEILEKESVVGGIARTKDINGIAYHVNGGHCFTTRYNEVKDFVFKNVLVRDQWNRYIKDAKILFKNHWINNPIENSVLEIDKFDPNLAFQITKEMFSASYEKGKNLEEWFINHFGPTLAKEYFIPYNTKIWGIEPKNMDSIWTVDDKQMKLPIPTKENFYNSLVNGKGVDGMVEASGYYYPKTNNQNTFIEAIGKGVNMLLEYPVKSIEKKNLKWIINGEKEYDLIINTSPLDMLVDILSDVPNDIQKHFRNLKFNRVSNVLCETDGSVDFTWAYIPDKDIGIHRTINIGTFFTPNKNYCLAERIGSHSIEYFEKEIKKLPYLKNIVGHNITEHAYILFDLNYKQSKEEAIKYLNSLNIISHGRFGEWEYYNMDVCMKRSLDLATKLKNTKGIK</sequence>
<dbReference type="SUPFAM" id="SSF51971">
    <property type="entry name" value="Nucleotide-binding domain"/>
    <property type="match status" value="1"/>
</dbReference>